<organism evidence="2 3">
    <name type="scientific">Blumeria graminis f. sp. tritici</name>
    <dbReference type="NCBI Taxonomy" id="62690"/>
    <lineage>
        <taxon>Eukaryota</taxon>
        <taxon>Fungi</taxon>
        <taxon>Dikarya</taxon>
        <taxon>Ascomycota</taxon>
        <taxon>Pezizomycotina</taxon>
        <taxon>Leotiomycetes</taxon>
        <taxon>Erysiphales</taxon>
        <taxon>Erysiphaceae</taxon>
        <taxon>Blumeria</taxon>
    </lineage>
</organism>
<gene>
    <name evidence="2" type="ORF">BGT96224V316_LOCUS7537</name>
</gene>
<evidence type="ECO:0000256" key="1">
    <source>
        <dbReference type="SAM" id="MobiDB-lite"/>
    </source>
</evidence>
<accession>A0A9X9MNP9</accession>
<feature type="compositionally biased region" description="Basic and acidic residues" evidence="1">
    <location>
        <begin position="42"/>
        <end position="52"/>
    </location>
</feature>
<feature type="compositionally biased region" description="Polar residues" evidence="1">
    <location>
        <begin position="55"/>
        <end position="67"/>
    </location>
</feature>
<dbReference type="AlphaFoldDB" id="A0A9X9MNP9"/>
<dbReference type="EMBL" id="LR026992">
    <property type="protein sequence ID" value="VDB93946.1"/>
    <property type="molecule type" value="Genomic_DNA"/>
</dbReference>
<reference evidence="2 3" key="1">
    <citation type="submission" date="2018-08" db="EMBL/GenBank/DDBJ databases">
        <authorList>
            <person name="Muller C M."/>
        </authorList>
    </citation>
    <scope>NUCLEOTIDE SEQUENCE [LARGE SCALE GENOMIC DNA]</scope>
</reference>
<feature type="region of interest" description="Disordered" evidence="1">
    <location>
        <begin position="1"/>
        <end position="28"/>
    </location>
</feature>
<feature type="compositionally biased region" description="Basic and acidic residues" evidence="1">
    <location>
        <begin position="1"/>
        <end position="13"/>
    </location>
</feature>
<keyword evidence="3" id="KW-1185">Reference proteome</keyword>
<evidence type="ECO:0000313" key="2">
    <source>
        <dbReference type="EMBL" id="VDB93946.1"/>
    </source>
</evidence>
<protein>
    <submittedName>
        <fullName evidence="2">Bgt-1560</fullName>
    </submittedName>
</protein>
<name>A0A9X9MNP9_BLUGR</name>
<sequence>MSTEKFPDHRESIENLSTSSSSPIKQPEYMSNVGNLERWLPRKDSLRGDARANGHPNNGSRSYRQKSLSEAISAIKTPKVSIPSNVHEVTDALKAPVSAKLIVCKPSASCPETY</sequence>
<feature type="region of interest" description="Disordered" evidence="1">
    <location>
        <begin position="42"/>
        <end position="67"/>
    </location>
</feature>
<proteinExistence type="predicted"/>
<dbReference type="Proteomes" id="UP000324639">
    <property type="component" value="Chromosome Bgt_-09"/>
</dbReference>
<evidence type="ECO:0000313" key="3">
    <source>
        <dbReference type="Proteomes" id="UP000324639"/>
    </source>
</evidence>